<dbReference type="SUPFAM" id="SSF51905">
    <property type="entry name" value="FAD/NAD(P)-binding domain"/>
    <property type="match status" value="1"/>
</dbReference>
<dbReference type="EMBL" id="BPWL01000002">
    <property type="protein sequence ID" value="GJJ07011.1"/>
    <property type="molecule type" value="Genomic_DNA"/>
</dbReference>
<sequence>MSISQEQKTFDPRYPHPNPSISFWLQGTRSSPLLGYCSENFPESAEVVIIGSGLSGASTAYFLLTGESPPQNVVMLEAREVCSGATGRNGGQCEPDCFRGYPWYKKIFGKEQAFEISKNAMDTLNLTEEIAKKENIDCDFWFILDIAMDRTRADQMSKTLTEFAADGGILEGIIECIDDPEEAKKISRCPFAHAVVRAPAGSLCGFKLATGLLNICLEKHNLNLQTTTIVKAVCRQETFPADSNLWVVKTDRGDIIAKKVVFATNAFTATLLPEFKDKITISREQCSSIIPTKLFSGPGLLQNIYSFGSGNRGPDDYMMQRPKDGIIILGGGQCSQGRVKLDNQIDETDDSVKDPAITEYLRVVLRDYLEGWGEESIGEGLLSDWTGIIAYTPECIPYVGAVHGKPGLFINAGYSGDGMARIMTCSRGLAALMKGANWEATRLPESFEPTPKRLSVSETVKERRIERYYP</sequence>
<accession>A0AAV5A376</accession>
<dbReference type="PANTHER" id="PTHR13847">
    <property type="entry name" value="SARCOSINE DEHYDROGENASE-RELATED"/>
    <property type="match status" value="1"/>
</dbReference>
<gene>
    <name evidence="2" type="ORF">Clacol_001209</name>
</gene>
<protein>
    <recommendedName>
        <fullName evidence="1">FAD dependent oxidoreductase domain-containing protein</fullName>
    </recommendedName>
</protein>
<dbReference type="Gene3D" id="3.30.9.10">
    <property type="entry name" value="D-Amino Acid Oxidase, subunit A, domain 2"/>
    <property type="match status" value="1"/>
</dbReference>
<dbReference type="AlphaFoldDB" id="A0AAV5A376"/>
<evidence type="ECO:0000313" key="3">
    <source>
        <dbReference type="Proteomes" id="UP001050691"/>
    </source>
</evidence>
<feature type="domain" description="FAD dependent oxidoreductase" evidence="1">
    <location>
        <begin position="47"/>
        <end position="431"/>
    </location>
</feature>
<reference evidence="2" key="1">
    <citation type="submission" date="2021-10" db="EMBL/GenBank/DDBJ databases">
        <title>De novo Genome Assembly of Clathrus columnatus (Basidiomycota, Fungi) Using Illumina and Nanopore Sequence Data.</title>
        <authorList>
            <person name="Ogiso-Tanaka E."/>
            <person name="Itagaki H."/>
            <person name="Hosoya T."/>
            <person name="Hosaka K."/>
        </authorList>
    </citation>
    <scope>NUCLEOTIDE SEQUENCE</scope>
    <source>
        <strain evidence="2">MO-923</strain>
    </source>
</reference>
<dbReference type="Proteomes" id="UP001050691">
    <property type="component" value="Unassembled WGS sequence"/>
</dbReference>
<comment type="caution">
    <text evidence="2">The sequence shown here is derived from an EMBL/GenBank/DDBJ whole genome shotgun (WGS) entry which is preliminary data.</text>
</comment>
<evidence type="ECO:0000313" key="2">
    <source>
        <dbReference type="EMBL" id="GJJ07011.1"/>
    </source>
</evidence>
<keyword evidence="3" id="KW-1185">Reference proteome</keyword>
<organism evidence="2 3">
    <name type="scientific">Clathrus columnatus</name>
    <dbReference type="NCBI Taxonomy" id="1419009"/>
    <lineage>
        <taxon>Eukaryota</taxon>
        <taxon>Fungi</taxon>
        <taxon>Dikarya</taxon>
        <taxon>Basidiomycota</taxon>
        <taxon>Agaricomycotina</taxon>
        <taxon>Agaricomycetes</taxon>
        <taxon>Phallomycetidae</taxon>
        <taxon>Phallales</taxon>
        <taxon>Clathraceae</taxon>
        <taxon>Clathrus</taxon>
    </lineage>
</organism>
<proteinExistence type="predicted"/>
<dbReference type="GO" id="GO:0005737">
    <property type="term" value="C:cytoplasm"/>
    <property type="evidence" value="ECO:0007669"/>
    <property type="project" value="TreeGrafter"/>
</dbReference>
<evidence type="ECO:0000259" key="1">
    <source>
        <dbReference type="Pfam" id="PF01266"/>
    </source>
</evidence>
<dbReference type="Gene3D" id="3.50.50.60">
    <property type="entry name" value="FAD/NAD(P)-binding domain"/>
    <property type="match status" value="1"/>
</dbReference>
<dbReference type="InterPro" id="IPR036188">
    <property type="entry name" value="FAD/NAD-bd_sf"/>
</dbReference>
<dbReference type="InterPro" id="IPR006076">
    <property type="entry name" value="FAD-dep_OxRdtase"/>
</dbReference>
<name>A0AAV5A376_9AGAM</name>
<dbReference type="Pfam" id="PF01266">
    <property type="entry name" value="DAO"/>
    <property type="match status" value="1"/>
</dbReference>
<dbReference type="PANTHER" id="PTHR13847:SF260">
    <property type="entry name" value="FAD DEPENDENT OXIDOREDUCTASE DOMAIN-CONTAINING PROTEIN"/>
    <property type="match status" value="1"/>
</dbReference>